<keyword evidence="1" id="KW-0677">Repeat</keyword>
<evidence type="ECO:0000256" key="1">
    <source>
        <dbReference type="ARBA" id="ARBA00022737"/>
    </source>
</evidence>
<protein>
    <submittedName>
        <fullName evidence="3">Cullin-associated NEDD8-dissociated protein 1</fullName>
    </submittedName>
</protein>
<organism evidence="3 4">
    <name type="scientific">Goodea atripinnis</name>
    <dbReference type="NCBI Taxonomy" id="208336"/>
    <lineage>
        <taxon>Eukaryota</taxon>
        <taxon>Metazoa</taxon>
        <taxon>Chordata</taxon>
        <taxon>Craniata</taxon>
        <taxon>Vertebrata</taxon>
        <taxon>Euteleostomi</taxon>
        <taxon>Actinopterygii</taxon>
        <taxon>Neopterygii</taxon>
        <taxon>Teleostei</taxon>
        <taxon>Neoteleostei</taxon>
        <taxon>Acanthomorphata</taxon>
        <taxon>Ovalentaria</taxon>
        <taxon>Atherinomorphae</taxon>
        <taxon>Cyprinodontiformes</taxon>
        <taxon>Goodeidae</taxon>
        <taxon>Goodea</taxon>
    </lineage>
</organism>
<dbReference type="InterPro" id="IPR011989">
    <property type="entry name" value="ARM-like"/>
</dbReference>
<evidence type="ECO:0000256" key="2">
    <source>
        <dbReference type="ARBA" id="ARBA00022786"/>
    </source>
</evidence>
<dbReference type="Gene3D" id="1.25.10.10">
    <property type="entry name" value="Leucine-rich Repeat Variant"/>
    <property type="match status" value="1"/>
</dbReference>
<keyword evidence="2" id="KW-0833">Ubl conjugation pathway</keyword>
<proteinExistence type="predicted"/>
<dbReference type="Proteomes" id="UP001476798">
    <property type="component" value="Unassembled WGS sequence"/>
</dbReference>
<comment type="caution">
    <text evidence="3">The sequence shown here is derived from an EMBL/GenBank/DDBJ whole genome shotgun (WGS) entry which is preliminary data.</text>
</comment>
<dbReference type="EMBL" id="JAHRIO010049998">
    <property type="protein sequence ID" value="MEQ2173764.1"/>
    <property type="molecule type" value="Genomic_DNA"/>
</dbReference>
<reference evidence="3 4" key="1">
    <citation type="submission" date="2021-06" db="EMBL/GenBank/DDBJ databases">
        <authorList>
            <person name="Palmer J.M."/>
        </authorList>
    </citation>
    <scope>NUCLEOTIDE SEQUENCE [LARGE SCALE GENOMIC DNA]</scope>
    <source>
        <strain evidence="3 4">GA_2019</strain>
        <tissue evidence="3">Muscle</tissue>
    </source>
</reference>
<keyword evidence="4" id="KW-1185">Reference proteome</keyword>
<dbReference type="InterPro" id="IPR016024">
    <property type="entry name" value="ARM-type_fold"/>
</dbReference>
<sequence length="129" mass="13835">MQMSRGVSRMCCRGIVIIGLDSLNCGCVCFASLGPLVSKVKEYQVETIVDTLCTNMLSDKEQLRDISSIGLKTVIGELPPASSGSALAASVCKKITGRLTSAIAKQEDVSVQLEALDIMADMLCRYRNT</sequence>
<evidence type="ECO:0000313" key="4">
    <source>
        <dbReference type="Proteomes" id="UP001476798"/>
    </source>
</evidence>
<evidence type="ECO:0000313" key="3">
    <source>
        <dbReference type="EMBL" id="MEQ2173764.1"/>
    </source>
</evidence>
<accession>A0ABV0NQU5</accession>
<gene>
    <name evidence="3" type="primary">CAND1</name>
    <name evidence="3" type="ORF">GOODEAATRI_000790</name>
</gene>
<dbReference type="PANTHER" id="PTHR12696">
    <property type="entry name" value="TIP120"/>
    <property type="match status" value="1"/>
</dbReference>
<dbReference type="SUPFAM" id="SSF48371">
    <property type="entry name" value="ARM repeat"/>
    <property type="match status" value="1"/>
</dbReference>
<dbReference type="InterPro" id="IPR039852">
    <property type="entry name" value="CAND1/CAND2"/>
</dbReference>
<name>A0ABV0NQU5_9TELE</name>